<protein>
    <submittedName>
        <fullName evidence="1">Uncharacterized protein</fullName>
    </submittedName>
</protein>
<proteinExistence type="predicted"/>
<keyword evidence="2" id="KW-1185">Reference proteome</keyword>
<organism evidence="1 2">
    <name type="scientific">Perca flavescens</name>
    <name type="common">American yellow perch</name>
    <name type="synonym">Morone flavescens</name>
    <dbReference type="NCBI Taxonomy" id="8167"/>
    <lineage>
        <taxon>Eukaryota</taxon>
        <taxon>Metazoa</taxon>
        <taxon>Chordata</taxon>
        <taxon>Craniata</taxon>
        <taxon>Vertebrata</taxon>
        <taxon>Euteleostomi</taxon>
        <taxon>Actinopterygii</taxon>
        <taxon>Neopterygii</taxon>
        <taxon>Teleostei</taxon>
        <taxon>Neoteleostei</taxon>
        <taxon>Acanthomorphata</taxon>
        <taxon>Eupercaria</taxon>
        <taxon>Perciformes</taxon>
        <taxon>Percoidei</taxon>
        <taxon>Percidae</taxon>
        <taxon>Percinae</taxon>
        <taxon>Perca</taxon>
    </lineage>
</organism>
<dbReference type="EMBL" id="SCKG01000005">
    <property type="protein sequence ID" value="TDH12529.1"/>
    <property type="molecule type" value="Genomic_DNA"/>
</dbReference>
<dbReference type="AlphaFoldDB" id="A0A484DAR5"/>
<comment type="caution">
    <text evidence="1">The sequence shown here is derived from an EMBL/GenBank/DDBJ whole genome shotgun (WGS) entry which is preliminary data.</text>
</comment>
<name>A0A484DAR5_PERFV</name>
<sequence>MGFLRRVAGVSLRDRIRRQLSALTLYRCEQSVLDYCHAHLSLHLNVDMEPPTQALGGPRQAKYHPGLMVPLPSEPALPCPQTHSLQQ</sequence>
<dbReference type="Proteomes" id="UP000295070">
    <property type="component" value="Chromosome 5"/>
</dbReference>
<evidence type="ECO:0000313" key="2">
    <source>
        <dbReference type="Proteomes" id="UP000295070"/>
    </source>
</evidence>
<reference evidence="1 2" key="1">
    <citation type="submission" date="2019-01" db="EMBL/GenBank/DDBJ databases">
        <title>A chromosome-scale genome assembly of the yellow perch, Perca flavescens.</title>
        <authorList>
            <person name="Feron R."/>
            <person name="Morvezen R."/>
            <person name="Bestin A."/>
            <person name="Haffray P."/>
            <person name="Klopp C."/>
            <person name="Zahm M."/>
            <person name="Cabau C."/>
            <person name="Roques C."/>
            <person name="Donnadieu C."/>
            <person name="Bouchez O."/>
            <person name="Christie M."/>
            <person name="Larson W."/>
            <person name="Guiguen Y."/>
        </authorList>
    </citation>
    <scope>NUCLEOTIDE SEQUENCE [LARGE SCALE GENOMIC DNA]</scope>
    <source>
        <strain evidence="1">YP-PL-M2</strain>
        <tissue evidence="1">Blood</tissue>
    </source>
</reference>
<evidence type="ECO:0000313" key="1">
    <source>
        <dbReference type="EMBL" id="TDH12529.1"/>
    </source>
</evidence>
<accession>A0A484DAR5</accession>
<gene>
    <name evidence="1" type="ORF">EPR50_G00048050</name>
</gene>
<dbReference type="STRING" id="8167.A0A484DAR5"/>